<protein>
    <submittedName>
        <fullName evidence="1">Uncharacterized protein</fullName>
    </submittedName>
</protein>
<dbReference type="AlphaFoldDB" id="A0A6V8HDJ0"/>
<evidence type="ECO:0000313" key="1">
    <source>
        <dbReference type="EMBL" id="GAM38495.1"/>
    </source>
</evidence>
<sequence>MALEQTAGQNVYKIKELGFPGCHRMFLPANRLVSFTKSPDVDIEPSSPILLATHAAIAQIMAAAGVARAINSLIEDFATLLGVEHLFYDGRTDEN</sequence>
<organism evidence="1 2">
    <name type="scientific">Talaromyces pinophilus</name>
    <name type="common">Penicillium pinophilum</name>
    <dbReference type="NCBI Taxonomy" id="128442"/>
    <lineage>
        <taxon>Eukaryota</taxon>
        <taxon>Fungi</taxon>
        <taxon>Dikarya</taxon>
        <taxon>Ascomycota</taxon>
        <taxon>Pezizomycotina</taxon>
        <taxon>Eurotiomycetes</taxon>
        <taxon>Eurotiomycetidae</taxon>
        <taxon>Eurotiales</taxon>
        <taxon>Trichocomaceae</taxon>
        <taxon>Talaromyces</taxon>
        <taxon>Talaromyces sect. Talaromyces</taxon>
    </lineage>
</organism>
<evidence type="ECO:0000313" key="2">
    <source>
        <dbReference type="Proteomes" id="UP000053095"/>
    </source>
</evidence>
<gene>
    <name evidence="1" type="ORF">TCE0_033f09257</name>
</gene>
<reference evidence="2" key="1">
    <citation type="journal article" date="2015" name="Genome Announc.">
        <title>Draft genome sequence of Talaromyces cellulolyticus strain Y-94, a source of lignocellulosic biomass-degrading enzymes.</title>
        <authorList>
            <person name="Fujii T."/>
            <person name="Koike H."/>
            <person name="Sawayama S."/>
            <person name="Yano S."/>
            <person name="Inoue H."/>
        </authorList>
    </citation>
    <scope>NUCLEOTIDE SEQUENCE [LARGE SCALE GENOMIC DNA]</scope>
    <source>
        <strain evidence="2">Y-94</strain>
    </source>
</reference>
<dbReference type="EMBL" id="DF933829">
    <property type="protein sequence ID" value="GAM38495.1"/>
    <property type="molecule type" value="Genomic_DNA"/>
</dbReference>
<dbReference type="Proteomes" id="UP000053095">
    <property type="component" value="Unassembled WGS sequence"/>
</dbReference>
<proteinExistence type="predicted"/>
<name>A0A6V8HDJ0_TALPI</name>
<keyword evidence="2" id="KW-1185">Reference proteome</keyword>
<accession>A0A6V8HDJ0</accession>
<comment type="caution">
    <text evidence="1">The sequence shown here is derived from an EMBL/GenBank/DDBJ whole genome shotgun (WGS) entry which is preliminary data.</text>
</comment>